<dbReference type="InterPro" id="IPR027417">
    <property type="entry name" value="P-loop_NTPase"/>
</dbReference>
<dbReference type="Pfam" id="PF00004">
    <property type="entry name" value="AAA"/>
    <property type="match status" value="1"/>
</dbReference>
<dbReference type="InterPro" id="IPR003959">
    <property type="entry name" value="ATPase_AAA_core"/>
</dbReference>
<dbReference type="SMART" id="SM00382">
    <property type="entry name" value="AAA"/>
    <property type="match status" value="1"/>
</dbReference>
<dbReference type="GO" id="GO:0016887">
    <property type="term" value="F:ATP hydrolysis activity"/>
    <property type="evidence" value="ECO:0007669"/>
    <property type="project" value="InterPro"/>
</dbReference>
<dbReference type="EMBL" id="FMZQ01000007">
    <property type="protein sequence ID" value="SDC86535.1"/>
    <property type="molecule type" value="Genomic_DNA"/>
</dbReference>
<dbReference type="PANTHER" id="PTHR23077:SF198">
    <property type="entry name" value="ATP-DEPENDENT ZINC METALLOPROTEASE FTSH"/>
    <property type="match status" value="1"/>
</dbReference>
<dbReference type="AlphaFoldDB" id="A0A1G6Q4H7"/>
<gene>
    <name evidence="1" type="ORF">SAMN05216576_107220</name>
</gene>
<evidence type="ECO:0000313" key="2">
    <source>
        <dbReference type="Proteomes" id="UP000199467"/>
    </source>
</evidence>
<dbReference type="Gene3D" id="3.40.50.300">
    <property type="entry name" value="P-loop containing nucleotide triphosphate hydrolases"/>
    <property type="match status" value="1"/>
</dbReference>
<dbReference type="PANTHER" id="PTHR23077">
    <property type="entry name" value="AAA-FAMILY ATPASE"/>
    <property type="match status" value="1"/>
</dbReference>
<dbReference type="RefSeq" id="WP_075723469.1">
    <property type="nucleotide sequence ID" value="NZ_FMZQ01000007.1"/>
</dbReference>
<dbReference type="CDD" id="cd19481">
    <property type="entry name" value="RecA-like_protease"/>
    <property type="match status" value="1"/>
</dbReference>
<dbReference type="GO" id="GO:0005524">
    <property type="term" value="F:ATP binding"/>
    <property type="evidence" value="ECO:0007669"/>
    <property type="project" value="InterPro"/>
</dbReference>
<protein>
    <submittedName>
        <fullName evidence="1">ATPase family associated with various cellular activities (AAA)</fullName>
    </submittedName>
</protein>
<reference evidence="2" key="1">
    <citation type="submission" date="2016-10" db="EMBL/GenBank/DDBJ databases">
        <authorList>
            <person name="Varghese N."/>
            <person name="Submissions S."/>
        </authorList>
    </citation>
    <scope>NUCLEOTIDE SEQUENCE [LARGE SCALE GENOMIC DNA]</scope>
    <source>
        <strain evidence="2">DSM 26382</strain>
    </source>
</reference>
<proteinExistence type="predicted"/>
<dbReference type="InterPro" id="IPR003593">
    <property type="entry name" value="AAA+_ATPase"/>
</dbReference>
<dbReference type="SUPFAM" id="SSF52540">
    <property type="entry name" value="P-loop containing nucleoside triphosphate hydrolases"/>
    <property type="match status" value="1"/>
</dbReference>
<evidence type="ECO:0000313" key="1">
    <source>
        <dbReference type="EMBL" id="SDC86535.1"/>
    </source>
</evidence>
<accession>A0A1G6Q4H7</accession>
<keyword evidence="2" id="KW-1185">Reference proteome</keyword>
<name>A0A1G6Q4H7_9GAMM</name>
<dbReference type="Proteomes" id="UP000199467">
    <property type="component" value="Unassembled WGS sequence"/>
</dbReference>
<organism evidence="1 2">
    <name type="scientific">Ectopseudomonas chengduensis</name>
    <dbReference type="NCBI Taxonomy" id="489632"/>
    <lineage>
        <taxon>Bacteria</taxon>
        <taxon>Pseudomonadati</taxon>
        <taxon>Pseudomonadota</taxon>
        <taxon>Gammaproteobacteria</taxon>
        <taxon>Pseudomonadales</taxon>
        <taxon>Pseudomonadaceae</taxon>
        <taxon>Ectopseudomonas</taxon>
    </lineage>
</organism>
<dbReference type="InterPro" id="IPR050168">
    <property type="entry name" value="AAA_ATPase_domain"/>
</dbReference>
<sequence length="337" mass="37551">MNQIVQPEGATEAVSPAELKKRRKATDAVIIKMIPKLVEAFQWRVDDQLREVSQKLVDATEENYPSVHRSLERLLRQTMAKPTALPRKAPDNLVALEQPRLLLEKVVLSPSVERQVLDIIAENHRQEELAAFDLAPRHRVLLHGEPGNGKTMLAEALAGELGVPFLRVKYSGLIASHLGETGKNVEAIFDYAASGPCVVFLDEFDGVGIKRDQTGDVTEMRRVTNQLLISLDRLSPHCMFVAATNSVQLVDEALLRRFDFKVEITAPDTERCLRIAQMELARERTPGKDVTHLADQIAKLGLKNLNEVVNLCRQIRRDLVLNDGAGVADIVQSVQRA</sequence>